<sequence length="223" mass="26336">MSYGILNIGDPRKNINNMAYYPKSQIKTNLYSEPGDLLVKSDYSSYIGYYWTTSKGEYFSGRNPQDLPNIPLIRNFDPENEQLTPSITIYDYSAITPENSEYNLIKNIKVEDPKSYQAVPAYSPTYPTSQDYQVGEFRRFFCKKTNEIQYIEIDPKQYSLLTYKDPQILWQLYYPFNIPWTISGPIGEIYTVNKNIVELTMKQFKLPRFNDYLKNDYTKYFDI</sequence>
<organism evidence="1">
    <name type="scientific">uncultured Caudovirales phage</name>
    <dbReference type="NCBI Taxonomy" id="2100421"/>
    <lineage>
        <taxon>Viruses</taxon>
        <taxon>Duplodnaviria</taxon>
        <taxon>Heunggongvirae</taxon>
        <taxon>Uroviricota</taxon>
        <taxon>Caudoviricetes</taxon>
        <taxon>Peduoviridae</taxon>
        <taxon>Maltschvirus</taxon>
        <taxon>Maltschvirus maltsch</taxon>
    </lineage>
</organism>
<protein>
    <submittedName>
        <fullName evidence="1">Uncharacterized protein</fullName>
    </submittedName>
</protein>
<reference evidence="1" key="1">
    <citation type="submission" date="2020-04" db="EMBL/GenBank/DDBJ databases">
        <authorList>
            <person name="Chiriac C."/>
            <person name="Salcher M."/>
            <person name="Ghai R."/>
            <person name="Kavagutti S V."/>
        </authorList>
    </citation>
    <scope>NUCLEOTIDE SEQUENCE</scope>
</reference>
<name>A0A6J5M037_9CAUD</name>
<proteinExistence type="predicted"/>
<dbReference type="EMBL" id="LR796345">
    <property type="protein sequence ID" value="CAB4138400.1"/>
    <property type="molecule type" value="Genomic_DNA"/>
</dbReference>
<gene>
    <name evidence="1" type="ORF">UFOVP331_23</name>
</gene>
<evidence type="ECO:0000313" key="1">
    <source>
        <dbReference type="EMBL" id="CAB4138400.1"/>
    </source>
</evidence>
<accession>A0A6J5M037</accession>